<feature type="domain" description="Guanylate cyclase" evidence="3">
    <location>
        <begin position="232"/>
        <end position="363"/>
    </location>
</feature>
<dbReference type="Pfam" id="PF00211">
    <property type="entry name" value="Guanylate_cyc"/>
    <property type="match status" value="1"/>
</dbReference>
<dbReference type="GO" id="GO:0035556">
    <property type="term" value="P:intracellular signal transduction"/>
    <property type="evidence" value="ECO:0007669"/>
    <property type="project" value="InterPro"/>
</dbReference>
<dbReference type="OrthoDB" id="9789782at2"/>
<dbReference type="KEGG" id="mets:DK389_13735"/>
<dbReference type="Proteomes" id="UP000245926">
    <property type="component" value="Chromosome"/>
</dbReference>
<dbReference type="GO" id="GO:0004016">
    <property type="term" value="F:adenylate cyclase activity"/>
    <property type="evidence" value="ECO:0007669"/>
    <property type="project" value="UniProtKB-ARBA"/>
</dbReference>
<sequence>MRVAAGGRALVLHLIIVLVLLATAVTAGHTPHAESYWVVLGVYAVCSVGLGLANRHKSEAGLADGEEGGRKAEWLARASTLLNAGIALYLVVEHMLAGSAAEAEDAVAAVSRLPAFLLLLQTGLTMRVSHTILFSGLVTLAWGGTILFAALVPGSGLLGPRVSLTEEIFSLLTFLAASLVVIDGTRRLRSAVATALRVEREKAVLARFVPGKVAADLAREGGLGTARARHACLFALDIRGFSAFTREHDRDAVVRALLDIRALTQAAVSEEGGIVDKYVGDAILALFVSGRPEDQARATLRSARTIARRLQDLNRERQGAGLPALAIIVALHAGDVLVGVFDDGFRAEFTVLGTAMNQLARIESRAKAAGLELALSETFARLLGDPPGRACACAPCARGSPPPRPCRSSPSTDPRCAAAPSPRGFARPTARSRRRSRKSRASTDLMPIGIWHANSFDLR</sequence>
<dbReference type="PANTHER" id="PTHR43081">
    <property type="entry name" value="ADENYLATE CYCLASE, TERMINAL-DIFFERENTIATION SPECIFIC-RELATED"/>
    <property type="match status" value="1"/>
</dbReference>
<dbReference type="GO" id="GO:0009190">
    <property type="term" value="P:cyclic nucleotide biosynthetic process"/>
    <property type="evidence" value="ECO:0007669"/>
    <property type="project" value="InterPro"/>
</dbReference>
<dbReference type="AlphaFoldDB" id="A0A2U8W795"/>
<dbReference type="InterPro" id="IPR029787">
    <property type="entry name" value="Nucleotide_cyclase"/>
</dbReference>
<keyword evidence="5" id="KW-1185">Reference proteome</keyword>
<feature type="transmembrane region" description="Helical" evidence="2">
    <location>
        <begin position="164"/>
        <end position="182"/>
    </location>
</feature>
<name>A0A2U8W795_9HYPH</name>
<feature type="transmembrane region" description="Helical" evidence="2">
    <location>
        <begin position="132"/>
        <end position="152"/>
    </location>
</feature>
<proteinExistence type="predicted"/>
<dbReference type="InterPro" id="IPR001054">
    <property type="entry name" value="A/G_cyclase"/>
</dbReference>
<dbReference type="PANTHER" id="PTHR43081:SF1">
    <property type="entry name" value="ADENYLATE CYCLASE, TERMINAL-DIFFERENTIATION SPECIFIC"/>
    <property type="match status" value="1"/>
</dbReference>
<evidence type="ECO:0000259" key="3">
    <source>
        <dbReference type="PROSITE" id="PS50125"/>
    </source>
</evidence>
<organism evidence="4 5">
    <name type="scientific">Methylobacterium durans</name>
    <dbReference type="NCBI Taxonomy" id="2202825"/>
    <lineage>
        <taxon>Bacteria</taxon>
        <taxon>Pseudomonadati</taxon>
        <taxon>Pseudomonadota</taxon>
        <taxon>Alphaproteobacteria</taxon>
        <taxon>Hyphomicrobiales</taxon>
        <taxon>Methylobacteriaceae</taxon>
        <taxon>Methylobacterium</taxon>
    </lineage>
</organism>
<evidence type="ECO:0000313" key="4">
    <source>
        <dbReference type="EMBL" id="AWN41380.1"/>
    </source>
</evidence>
<feature type="transmembrane region" description="Helical" evidence="2">
    <location>
        <begin position="36"/>
        <end position="53"/>
    </location>
</feature>
<protein>
    <submittedName>
        <fullName evidence="4">Adenylate/guanylate cyclase domain-containing protein</fullName>
    </submittedName>
</protein>
<dbReference type="RefSeq" id="WP_109890342.1">
    <property type="nucleotide sequence ID" value="NZ_CP029550.1"/>
</dbReference>
<dbReference type="Gene3D" id="3.30.70.1230">
    <property type="entry name" value="Nucleotide cyclase"/>
    <property type="match status" value="1"/>
</dbReference>
<evidence type="ECO:0000256" key="1">
    <source>
        <dbReference type="SAM" id="MobiDB-lite"/>
    </source>
</evidence>
<evidence type="ECO:0000256" key="2">
    <source>
        <dbReference type="SAM" id="Phobius"/>
    </source>
</evidence>
<dbReference type="SUPFAM" id="SSF55073">
    <property type="entry name" value="Nucleotide cyclase"/>
    <property type="match status" value="1"/>
</dbReference>
<evidence type="ECO:0000313" key="5">
    <source>
        <dbReference type="Proteomes" id="UP000245926"/>
    </source>
</evidence>
<dbReference type="InterPro" id="IPR050697">
    <property type="entry name" value="Adenylyl/Guanylyl_Cyclase_3/4"/>
</dbReference>
<keyword evidence="2" id="KW-1133">Transmembrane helix</keyword>
<keyword evidence="2" id="KW-0812">Transmembrane</keyword>
<feature type="compositionally biased region" description="Basic residues" evidence="1">
    <location>
        <begin position="430"/>
        <end position="440"/>
    </location>
</feature>
<dbReference type="CDD" id="cd07302">
    <property type="entry name" value="CHD"/>
    <property type="match status" value="1"/>
</dbReference>
<dbReference type="EMBL" id="CP029550">
    <property type="protein sequence ID" value="AWN41380.1"/>
    <property type="molecule type" value="Genomic_DNA"/>
</dbReference>
<accession>A0A2U8W795</accession>
<keyword evidence="2" id="KW-0472">Membrane</keyword>
<feature type="region of interest" description="Disordered" evidence="1">
    <location>
        <begin position="397"/>
        <end position="441"/>
    </location>
</feature>
<reference evidence="5" key="1">
    <citation type="submission" date="2018-05" db="EMBL/GenBank/DDBJ databases">
        <title>Complete Genome Sequence of Methylobacterium sp. 17SD2-17.</title>
        <authorList>
            <person name="Srinivasan S."/>
        </authorList>
    </citation>
    <scope>NUCLEOTIDE SEQUENCE [LARGE SCALE GENOMIC DNA]</scope>
    <source>
        <strain evidence="5">17SD2-17</strain>
    </source>
</reference>
<gene>
    <name evidence="4" type="ORF">DK389_13735</name>
</gene>
<dbReference type="PROSITE" id="PS50125">
    <property type="entry name" value="GUANYLATE_CYCLASE_2"/>
    <property type="match status" value="1"/>
</dbReference>